<organism evidence="1 2">
    <name type="scientific">Planifilum fimeticola</name>
    <dbReference type="NCBI Taxonomy" id="201975"/>
    <lineage>
        <taxon>Bacteria</taxon>
        <taxon>Bacillati</taxon>
        <taxon>Bacillota</taxon>
        <taxon>Bacilli</taxon>
        <taxon>Bacillales</taxon>
        <taxon>Thermoactinomycetaceae</taxon>
        <taxon>Planifilum</taxon>
    </lineage>
</organism>
<dbReference type="Proteomes" id="UP000237797">
    <property type="component" value="Unassembled WGS sequence"/>
</dbReference>
<dbReference type="EMBL" id="PVNE01000005">
    <property type="protein sequence ID" value="PRX41717.1"/>
    <property type="molecule type" value="Genomic_DNA"/>
</dbReference>
<name>A0A2T0LHE4_9BACL</name>
<proteinExistence type="predicted"/>
<accession>A0A2T0LHE4</accession>
<sequence>MNDQEHGRTHPSRIRCPQCGSLRFSETGQIFALIPMSQTDMGAQLHPSGSIPVLSYLCNQCGHILLYSAKSLKRI</sequence>
<evidence type="ECO:0000313" key="2">
    <source>
        <dbReference type="Proteomes" id="UP000237797"/>
    </source>
</evidence>
<reference evidence="1 2" key="1">
    <citation type="submission" date="2018-03" db="EMBL/GenBank/DDBJ databases">
        <title>Genomic Encyclopedia of Archaeal and Bacterial Type Strains, Phase II (KMG-II): from individual species to whole genera.</title>
        <authorList>
            <person name="Goeker M."/>
        </authorList>
    </citation>
    <scope>NUCLEOTIDE SEQUENCE [LARGE SCALE GENOMIC DNA]</scope>
    <source>
        <strain evidence="1 2">DSM 44946</strain>
    </source>
</reference>
<dbReference type="AlphaFoldDB" id="A0A2T0LHE4"/>
<evidence type="ECO:0000313" key="1">
    <source>
        <dbReference type="EMBL" id="PRX41717.1"/>
    </source>
</evidence>
<gene>
    <name evidence="1" type="ORF">CLV97_105149</name>
</gene>
<comment type="caution">
    <text evidence="1">The sequence shown here is derived from an EMBL/GenBank/DDBJ whole genome shotgun (WGS) entry which is preliminary data.</text>
</comment>
<protein>
    <submittedName>
        <fullName evidence="1">Uncharacterized protein</fullName>
    </submittedName>
</protein>
<keyword evidence="2" id="KW-1185">Reference proteome</keyword>